<evidence type="ECO:0000256" key="1">
    <source>
        <dbReference type="SAM" id="MobiDB-lite"/>
    </source>
</evidence>
<dbReference type="Proteomes" id="UP001180020">
    <property type="component" value="Unassembled WGS sequence"/>
</dbReference>
<reference evidence="2" key="2">
    <citation type="submission" date="2023-06" db="EMBL/GenBank/DDBJ databases">
        <authorList>
            <person name="Ma L."/>
            <person name="Liu K.-W."/>
            <person name="Li Z."/>
            <person name="Hsiao Y.-Y."/>
            <person name="Qi Y."/>
            <person name="Fu T."/>
            <person name="Tang G."/>
            <person name="Zhang D."/>
            <person name="Sun W.-H."/>
            <person name="Liu D.-K."/>
            <person name="Li Y."/>
            <person name="Chen G.-Z."/>
            <person name="Liu X.-D."/>
            <person name="Liao X.-Y."/>
            <person name="Jiang Y.-T."/>
            <person name="Yu X."/>
            <person name="Hao Y."/>
            <person name="Huang J."/>
            <person name="Zhao X.-W."/>
            <person name="Ke S."/>
            <person name="Chen Y.-Y."/>
            <person name="Wu W.-L."/>
            <person name="Hsu J.-L."/>
            <person name="Lin Y.-F."/>
            <person name="Huang M.-D."/>
            <person name="Li C.-Y."/>
            <person name="Huang L."/>
            <person name="Wang Z.-W."/>
            <person name="Zhao X."/>
            <person name="Zhong W.-Y."/>
            <person name="Peng D.-H."/>
            <person name="Ahmad S."/>
            <person name="Lan S."/>
            <person name="Zhang J.-S."/>
            <person name="Tsai W.-C."/>
            <person name="Van De Peer Y."/>
            <person name="Liu Z.-J."/>
        </authorList>
    </citation>
    <scope>NUCLEOTIDE SEQUENCE</scope>
    <source>
        <strain evidence="2">CP</strain>
        <tissue evidence="2">Leaves</tissue>
    </source>
</reference>
<protein>
    <submittedName>
        <fullName evidence="2">Uncharacterized protein</fullName>
    </submittedName>
</protein>
<sequence length="246" mass="27657">MVPQVEAGTCKVTLMSSGCVARVCDEMCRRPQYSGTGTSETMVPQVEAGTCKVTLMPSGCVARVCDEMCRRPQYSGTGTCQSDGTGDNGVSSRSWNMQSDVDAERLRRQSHGPRRTKLNTEDMEHVERNSEHFKSWGGSRHVSPERCRHHHRVLHVFPRPQSVEEESVQMCVFVYKRSWPWAGVLKAELGETGTPSLQSMVEQIREDTSNVNQIQYIKVPRDCVRGSEALAKMGRNMQRTTISQFL</sequence>
<feature type="region of interest" description="Disordered" evidence="1">
    <location>
        <begin position="76"/>
        <end position="114"/>
    </location>
</feature>
<dbReference type="AlphaFoldDB" id="A0AAV9DK15"/>
<accession>A0AAV9DK15</accession>
<evidence type="ECO:0000313" key="2">
    <source>
        <dbReference type="EMBL" id="KAK1301600.1"/>
    </source>
</evidence>
<organism evidence="2 3">
    <name type="scientific">Acorus calamus</name>
    <name type="common">Sweet flag</name>
    <dbReference type="NCBI Taxonomy" id="4465"/>
    <lineage>
        <taxon>Eukaryota</taxon>
        <taxon>Viridiplantae</taxon>
        <taxon>Streptophyta</taxon>
        <taxon>Embryophyta</taxon>
        <taxon>Tracheophyta</taxon>
        <taxon>Spermatophyta</taxon>
        <taxon>Magnoliopsida</taxon>
        <taxon>Liliopsida</taxon>
        <taxon>Acoraceae</taxon>
        <taxon>Acorus</taxon>
    </lineage>
</organism>
<gene>
    <name evidence="2" type="ORF">QJS10_CPB12g01738</name>
</gene>
<name>A0AAV9DK15_ACOCL</name>
<reference evidence="2" key="1">
    <citation type="journal article" date="2023" name="Nat. Commun.">
        <title>Diploid and tetraploid genomes of Acorus and the evolution of monocots.</title>
        <authorList>
            <person name="Ma L."/>
            <person name="Liu K.W."/>
            <person name="Li Z."/>
            <person name="Hsiao Y.Y."/>
            <person name="Qi Y."/>
            <person name="Fu T."/>
            <person name="Tang G.D."/>
            <person name="Zhang D."/>
            <person name="Sun W.H."/>
            <person name="Liu D.K."/>
            <person name="Li Y."/>
            <person name="Chen G.Z."/>
            <person name="Liu X.D."/>
            <person name="Liao X.Y."/>
            <person name="Jiang Y.T."/>
            <person name="Yu X."/>
            <person name="Hao Y."/>
            <person name="Huang J."/>
            <person name="Zhao X.W."/>
            <person name="Ke S."/>
            <person name="Chen Y.Y."/>
            <person name="Wu W.L."/>
            <person name="Hsu J.L."/>
            <person name="Lin Y.F."/>
            <person name="Huang M.D."/>
            <person name="Li C.Y."/>
            <person name="Huang L."/>
            <person name="Wang Z.W."/>
            <person name="Zhao X."/>
            <person name="Zhong W.Y."/>
            <person name="Peng D.H."/>
            <person name="Ahmad S."/>
            <person name="Lan S."/>
            <person name="Zhang J.S."/>
            <person name="Tsai W.C."/>
            <person name="Van de Peer Y."/>
            <person name="Liu Z.J."/>
        </authorList>
    </citation>
    <scope>NUCLEOTIDE SEQUENCE</scope>
    <source>
        <strain evidence="2">CP</strain>
    </source>
</reference>
<dbReference type="EMBL" id="JAUJYO010000012">
    <property type="protein sequence ID" value="KAK1301600.1"/>
    <property type="molecule type" value="Genomic_DNA"/>
</dbReference>
<keyword evidence="3" id="KW-1185">Reference proteome</keyword>
<proteinExistence type="predicted"/>
<evidence type="ECO:0000313" key="3">
    <source>
        <dbReference type="Proteomes" id="UP001180020"/>
    </source>
</evidence>
<feature type="compositionally biased region" description="Polar residues" evidence="1">
    <location>
        <begin position="76"/>
        <end position="99"/>
    </location>
</feature>
<comment type="caution">
    <text evidence="2">The sequence shown here is derived from an EMBL/GenBank/DDBJ whole genome shotgun (WGS) entry which is preliminary data.</text>
</comment>